<dbReference type="Proteomes" id="UP000011058">
    <property type="component" value="Chromosome"/>
</dbReference>
<gene>
    <name evidence="3" type="ORF">FAES_2219</name>
</gene>
<evidence type="ECO:0000313" key="4">
    <source>
        <dbReference type="Proteomes" id="UP000011058"/>
    </source>
</evidence>
<dbReference type="STRING" id="1166018.FAES_2219"/>
<dbReference type="OrthoDB" id="880749at2"/>
<dbReference type="KEGG" id="fae:FAES_2219"/>
<sequence length="243" mass="25155">MQTNQIALYTALLIGTCMTSITHAQSPAASPAPPSQLAGGGPTPPRPGGGHPIQPQAIMSLTTLSGTVGQLTANEDGILNGFTLNTNATPQPVRFSTHLGQQVEAAIKAGSRVTVMGYNKVSPQGETLFQLVKLDAGKTQLVDAPPAIPQPPTTPSRQTISGKVTDFQLDREGRANGLVLTDGTVVKMPPHVAGQLTTLAPKGSTVTVDGYAQPLGDGQVQLQKHTIVRASVLTVGGQSYLIQ</sequence>
<feature type="region of interest" description="Disordered" evidence="1">
    <location>
        <begin position="24"/>
        <end position="55"/>
    </location>
</feature>
<dbReference type="RefSeq" id="WP_015331327.1">
    <property type="nucleotide sequence ID" value="NC_020054.1"/>
</dbReference>
<dbReference type="EMBL" id="HE796683">
    <property type="protein sequence ID" value="CCH00228.1"/>
    <property type="molecule type" value="Genomic_DNA"/>
</dbReference>
<keyword evidence="2" id="KW-0732">Signal</keyword>
<dbReference type="eggNOG" id="ENOG5032WWK">
    <property type="taxonomic scope" value="Bacteria"/>
</dbReference>
<reference evidence="3 4" key="1">
    <citation type="journal article" date="2012" name="J. Bacteriol.">
        <title>Genome Sequence of Fibrella aestuarina BUZ 2T, a Filamentous Marine Bacterium.</title>
        <authorList>
            <person name="Filippini M."/>
            <person name="Qi W."/>
            <person name="Blom J."/>
            <person name="Goesmann A."/>
            <person name="Smits T.H."/>
            <person name="Bagheri H.C."/>
        </authorList>
    </citation>
    <scope>NUCLEOTIDE SEQUENCE [LARGE SCALE GENOMIC DNA]</scope>
    <source>
        <strain evidence="4">BUZ 2T</strain>
    </source>
</reference>
<feature type="signal peptide" evidence="2">
    <location>
        <begin position="1"/>
        <end position="24"/>
    </location>
</feature>
<keyword evidence="4" id="KW-1185">Reference proteome</keyword>
<dbReference type="HOGENOM" id="CLU_089984_0_0_10"/>
<dbReference type="AlphaFoldDB" id="I0K7X5"/>
<accession>I0K7X5</accession>
<feature type="chain" id="PRO_5003629957" description="DUF5666 domain-containing protein" evidence="2">
    <location>
        <begin position="25"/>
        <end position="243"/>
    </location>
</feature>
<organism evidence="3 4">
    <name type="scientific">Fibrella aestuarina BUZ 2</name>
    <dbReference type="NCBI Taxonomy" id="1166018"/>
    <lineage>
        <taxon>Bacteria</taxon>
        <taxon>Pseudomonadati</taxon>
        <taxon>Bacteroidota</taxon>
        <taxon>Cytophagia</taxon>
        <taxon>Cytophagales</taxon>
        <taxon>Spirosomataceae</taxon>
        <taxon>Fibrella</taxon>
    </lineage>
</organism>
<evidence type="ECO:0008006" key="5">
    <source>
        <dbReference type="Google" id="ProtNLM"/>
    </source>
</evidence>
<evidence type="ECO:0000256" key="1">
    <source>
        <dbReference type="SAM" id="MobiDB-lite"/>
    </source>
</evidence>
<name>I0K7X5_9BACT</name>
<proteinExistence type="predicted"/>
<evidence type="ECO:0000256" key="2">
    <source>
        <dbReference type="SAM" id="SignalP"/>
    </source>
</evidence>
<evidence type="ECO:0000313" key="3">
    <source>
        <dbReference type="EMBL" id="CCH00228.1"/>
    </source>
</evidence>
<protein>
    <recommendedName>
        <fullName evidence="5">DUF5666 domain-containing protein</fullName>
    </recommendedName>
</protein>